<feature type="domain" description="DUF4185" evidence="2">
    <location>
        <begin position="189"/>
        <end position="325"/>
    </location>
</feature>
<sequence length="355" mass="39671">MRSYFVVMLLLLASTAQAFSQSTFPFSSFAVEEIDNSLFKGDRHWRGADGAATVNLGNGKVLWLFSDTFVDKTGSGTRANAGLIRNSIGIQDGTDMAHSKMSFPGVGKDNASDSFFKISGPNWLWTGHGAIIRRQLVIFLMEVATATDGLGFQVVGWHIALIQNAQEIPENWKIAYISGVDTHGVIVGSSAVLSDEDFLYAYGVKEPGSHEVFLLKFEIEKLLSQDVKEFEWWDGQQWLPDSELADLPAPLFVGQTEFSVHYQSDIQQYMQVQTYGFGQAEIGIRTASKPEGPWSESTMIYKPVLRETDLMYSANAHPELQSDGLIITYNVNNVDFSELVRNENLYFPKIIKFKF</sequence>
<dbReference type="InterPro" id="IPR025442">
    <property type="entry name" value="DUF4185"/>
</dbReference>
<keyword evidence="4" id="KW-1185">Reference proteome</keyword>
<dbReference type="EMBL" id="CP136051">
    <property type="protein sequence ID" value="WOK05238.1"/>
    <property type="molecule type" value="Genomic_DNA"/>
</dbReference>
<protein>
    <submittedName>
        <fullName evidence="3">DUF4185 domain-containing protein</fullName>
    </submittedName>
</protein>
<keyword evidence="1" id="KW-0732">Signal</keyword>
<gene>
    <name evidence="3" type="ORF">RT717_19340</name>
</gene>
<evidence type="ECO:0000313" key="4">
    <source>
        <dbReference type="Proteomes" id="UP001302349"/>
    </source>
</evidence>
<reference evidence="3 4" key="1">
    <citation type="journal article" date="2023" name="Microbiol. Resour. Announc.">
        <title>Complete Genome Sequence of Imperialibacter roseus strain P4T.</title>
        <authorList>
            <person name="Tizabi D.R."/>
            <person name="Bachvaroff T."/>
            <person name="Hill R.T."/>
        </authorList>
    </citation>
    <scope>NUCLEOTIDE SEQUENCE [LARGE SCALE GENOMIC DNA]</scope>
    <source>
        <strain evidence="3 4">P4T</strain>
    </source>
</reference>
<accession>A0ABZ0IJP4</accession>
<feature type="chain" id="PRO_5046330974" evidence="1">
    <location>
        <begin position="19"/>
        <end position="355"/>
    </location>
</feature>
<evidence type="ECO:0000256" key="1">
    <source>
        <dbReference type="SAM" id="SignalP"/>
    </source>
</evidence>
<dbReference type="Proteomes" id="UP001302349">
    <property type="component" value="Chromosome"/>
</dbReference>
<evidence type="ECO:0000259" key="2">
    <source>
        <dbReference type="Pfam" id="PF13810"/>
    </source>
</evidence>
<organism evidence="3 4">
    <name type="scientific">Imperialibacter roseus</name>
    <dbReference type="NCBI Taxonomy" id="1324217"/>
    <lineage>
        <taxon>Bacteria</taxon>
        <taxon>Pseudomonadati</taxon>
        <taxon>Bacteroidota</taxon>
        <taxon>Cytophagia</taxon>
        <taxon>Cytophagales</taxon>
        <taxon>Flammeovirgaceae</taxon>
        <taxon>Imperialibacter</taxon>
    </lineage>
</organism>
<dbReference type="Pfam" id="PF13810">
    <property type="entry name" value="DUF4185"/>
    <property type="match status" value="1"/>
</dbReference>
<proteinExistence type="predicted"/>
<evidence type="ECO:0000313" key="3">
    <source>
        <dbReference type="EMBL" id="WOK05238.1"/>
    </source>
</evidence>
<name>A0ABZ0IJP4_9BACT</name>
<dbReference type="RefSeq" id="WP_317488000.1">
    <property type="nucleotide sequence ID" value="NZ_CP136051.1"/>
</dbReference>
<feature type="signal peptide" evidence="1">
    <location>
        <begin position="1"/>
        <end position="18"/>
    </location>
</feature>